<feature type="domain" description="Brix" evidence="3">
    <location>
        <begin position="1"/>
        <end position="68"/>
    </location>
</feature>
<organism evidence="4 5">
    <name type="scientific">Methanobacterium paludis (strain DSM 25820 / JCM 18151 / SWAN1)</name>
    <dbReference type="NCBI Taxonomy" id="868131"/>
    <lineage>
        <taxon>Archaea</taxon>
        <taxon>Methanobacteriati</taxon>
        <taxon>Methanobacteriota</taxon>
        <taxon>Methanomada group</taxon>
        <taxon>Methanobacteria</taxon>
        <taxon>Methanobacteriales</taxon>
        <taxon>Methanobacteriaceae</taxon>
        <taxon>Methanobacterium</taxon>
    </lineage>
</organism>
<dbReference type="AlphaFoldDB" id="F6D4M0"/>
<dbReference type="GO" id="GO:0006364">
    <property type="term" value="P:rRNA processing"/>
    <property type="evidence" value="ECO:0007669"/>
    <property type="project" value="InterPro"/>
</dbReference>
<evidence type="ECO:0000259" key="3">
    <source>
        <dbReference type="PROSITE" id="PS50833"/>
    </source>
</evidence>
<comment type="function">
    <text evidence="2">Probably involved in the biogenesis of the ribosome.</text>
</comment>
<evidence type="ECO:0000256" key="1">
    <source>
        <dbReference type="ARBA" id="ARBA00022517"/>
    </source>
</evidence>
<dbReference type="eggNOG" id="arCOG03247">
    <property type="taxonomic scope" value="Archaea"/>
</dbReference>
<dbReference type="SUPFAM" id="SSF52954">
    <property type="entry name" value="Class II aaRS ABD-related"/>
    <property type="match status" value="1"/>
</dbReference>
<name>F6D4M0_METPW</name>
<sequence>MLITTSRKPSQRTRSFCKSLNRVLKSEYTNRGKMSIRDVLLKSSESGFNKTAIISETKGNPSRIDFYDKKGDILISLDVTVSVPVSKGRVKKRDLAFRCEVDDLSNLGEKLVEILDIPKCRDDSKQENILLLKKGNSEKKAVLKFYDSNGEDTGPRIYILKTGDCKSGFVL</sequence>
<dbReference type="EMBL" id="CP002772">
    <property type="protein sequence ID" value="AEG17505.1"/>
    <property type="molecule type" value="Genomic_DNA"/>
</dbReference>
<reference evidence="4 5" key="1">
    <citation type="journal article" date="2014" name="Int. J. Syst. Evol. Microbiol.">
        <title>Methanobacterium paludis sp. nov. and a novel strain of Methanobacterium lacus isolated from northern peatlands.</title>
        <authorList>
            <person name="Cadillo-Quiroz H."/>
            <person name="Brauer S.L."/>
            <person name="Goodson N."/>
            <person name="Yavitt J.B."/>
            <person name="Zinder S.H."/>
        </authorList>
    </citation>
    <scope>NUCLEOTIDE SEQUENCE [LARGE SCALE GENOMIC DNA]</scope>
    <source>
        <strain evidence="5">DSM 25820 / JCM 18151 / SWAN1</strain>
    </source>
</reference>
<gene>
    <name evidence="4" type="ordered locus">MSWAN_0465</name>
</gene>
<dbReference type="HOGENOM" id="CLU_107897_1_0_2"/>
<dbReference type="InterPro" id="IPR007109">
    <property type="entry name" value="Brix"/>
</dbReference>
<dbReference type="InterPro" id="IPR023548">
    <property type="entry name" value="Brix_dom_Rbsml_bgen_prot"/>
</dbReference>
<proteinExistence type="inferred from homology"/>
<protein>
    <recommendedName>
        <fullName evidence="2">Probable Brix domain-containing ribosomal biogenesis protein</fullName>
    </recommendedName>
</protein>
<evidence type="ECO:0000313" key="5">
    <source>
        <dbReference type="Proteomes" id="UP000009231"/>
    </source>
</evidence>
<dbReference type="Proteomes" id="UP000009231">
    <property type="component" value="Chromosome"/>
</dbReference>
<evidence type="ECO:0000313" key="4">
    <source>
        <dbReference type="EMBL" id="AEG17505.1"/>
    </source>
</evidence>
<dbReference type="PROSITE" id="PS50833">
    <property type="entry name" value="BRIX"/>
    <property type="match status" value="1"/>
</dbReference>
<dbReference type="Gene3D" id="3.40.50.10480">
    <property type="entry name" value="Probable brix-domain ribosomal biogenesis protein"/>
    <property type="match status" value="1"/>
</dbReference>
<dbReference type="STRING" id="868131.MSWAN_0465"/>
<dbReference type="OrthoDB" id="117530at2157"/>
<keyword evidence="1 2" id="KW-0690">Ribosome biogenesis</keyword>
<dbReference type="RefSeq" id="WP_013825007.1">
    <property type="nucleotide sequence ID" value="NC_015574.1"/>
</dbReference>
<dbReference type="KEGG" id="mew:MSWAN_0465"/>
<keyword evidence="5" id="KW-1185">Reference proteome</keyword>
<dbReference type="GeneID" id="10667952"/>
<dbReference type="GO" id="GO:0019843">
    <property type="term" value="F:rRNA binding"/>
    <property type="evidence" value="ECO:0007669"/>
    <property type="project" value="InterPro"/>
</dbReference>
<accession>F6D4M0</accession>
<evidence type="ECO:0000256" key="2">
    <source>
        <dbReference type="HAMAP-Rule" id="MF_00699"/>
    </source>
</evidence>
<dbReference type="HAMAP" id="MF_00699">
    <property type="entry name" value="BriX"/>
    <property type="match status" value="1"/>
</dbReference>